<dbReference type="Pfam" id="PF12796">
    <property type="entry name" value="Ank_2"/>
    <property type="match status" value="1"/>
</dbReference>
<dbReference type="PROSITE" id="PS50088">
    <property type="entry name" value="ANK_REPEAT"/>
    <property type="match status" value="3"/>
</dbReference>
<reference evidence="7" key="1">
    <citation type="submission" date="2021-03" db="EMBL/GenBank/DDBJ databases">
        <authorList>
            <person name="Tagirdzhanova G."/>
        </authorList>
    </citation>
    <scope>NUCLEOTIDE SEQUENCE</scope>
</reference>
<evidence type="ECO:0000256" key="3">
    <source>
        <dbReference type="ARBA" id="ARBA00023043"/>
    </source>
</evidence>
<keyword evidence="3 4" id="KW-0040">ANK repeat</keyword>
<feature type="region of interest" description="Disordered" evidence="5">
    <location>
        <begin position="1"/>
        <end position="50"/>
    </location>
</feature>
<keyword evidence="6" id="KW-0472">Membrane</keyword>
<name>A0A8H3F8D5_9LECA</name>
<keyword evidence="6" id="KW-1133">Transmembrane helix</keyword>
<sequence length="402" mass="44211">MTSSSASSETPRGAAPTTPALANGKASAAPPKVTGENTVELNKMTPPEDKLPLHEDIMQLARLGEISAIQTLFETGKCDSKYKDQEDITPLHWAAINNHYALCKYLVESGADINAKGGESVATPAMWAAQRCHLYIVNLLLQYGADPLLTDGQGYNMLHLATFDGNVFLLLILLHQNIPIDGPDPSGHTCLMWAAYKGYPACVDLFLQWGASVNGADENGFTALHWALVKGNPVCIQKLIEHGSDRFVETNDGKNPATVAQEMNSRGAWHRALKESGFNPDGTVKQLPLPYASFVRSRVFLNKSFFLFPFFQMFIIFSVLSGMPIFAAVPMTVFLAYSLQWAAQQVLQWAPSDMQHLQRTVSNLELSWGSVRLITTSAISSRCFCGYIILGWCTLAYDRVDK</sequence>
<dbReference type="AlphaFoldDB" id="A0A8H3F8D5"/>
<evidence type="ECO:0000256" key="2">
    <source>
        <dbReference type="ARBA" id="ARBA00022737"/>
    </source>
</evidence>
<dbReference type="GO" id="GO:0019706">
    <property type="term" value="F:protein-cysteine S-palmitoyltransferase activity"/>
    <property type="evidence" value="ECO:0007669"/>
    <property type="project" value="UniProtKB-EC"/>
</dbReference>
<keyword evidence="2" id="KW-0677">Repeat</keyword>
<dbReference type="InterPro" id="IPR002110">
    <property type="entry name" value="Ankyrin_rpt"/>
</dbReference>
<accession>A0A8H3F8D5</accession>
<comment type="caution">
    <text evidence="7">The sequence shown here is derived from an EMBL/GenBank/DDBJ whole genome shotgun (WGS) entry which is preliminary data.</text>
</comment>
<feature type="repeat" description="ANK" evidence="4">
    <location>
        <begin position="86"/>
        <end position="118"/>
    </location>
</feature>
<feature type="compositionally biased region" description="Polar residues" evidence="5">
    <location>
        <begin position="1"/>
        <end position="10"/>
    </location>
</feature>
<dbReference type="SMART" id="SM00248">
    <property type="entry name" value="ANK"/>
    <property type="match status" value="5"/>
</dbReference>
<gene>
    <name evidence="7" type="primary">AKR1_1</name>
    <name evidence="7" type="ORF">IMSHALPRED_003569</name>
</gene>
<dbReference type="Gene3D" id="1.25.40.20">
    <property type="entry name" value="Ankyrin repeat-containing domain"/>
    <property type="match status" value="1"/>
</dbReference>
<evidence type="ECO:0000256" key="5">
    <source>
        <dbReference type="SAM" id="MobiDB-lite"/>
    </source>
</evidence>
<dbReference type="EC" id="2.3.1.225" evidence="1"/>
<proteinExistence type="predicted"/>
<dbReference type="PROSITE" id="PS50297">
    <property type="entry name" value="ANK_REP_REGION"/>
    <property type="match status" value="2"/>
</dbReference>
<keyword evidence="8" id="KW-1185">Reference proteome</keyword>
<feature type="repeat" description="ANK" evidence="4">
    <location>
        <begin position="219"/>
        <end position="251"/>
    </location>
</feature>
<evidence type="ECO:0000256" key="4">
    <source>
        <dbReference type="PROSITE-ProRule" id="PRU00023"/>
    </source>
</evidence>
<dbReference type="InterPro" id="IPR036770">
    <property type="entry name" value="Ankyrin_rpt-contain_sf"/>
</dbReference>
<keyword evidence="6" id="KW-0812">Transmembrane</keyword>
<dbReference type="PANTHER" id="PTHR24161:SF85">
    <property type="entry name" value="PALMITOYLTRANSFERASE HIP14"/>
    <property type="match status" value="1"/>
</dbReference>
<dbReference type="SUPFAM" id="SSF48403">
    <property type="entry name" value="Ankyrin repeat"/>
    <property type="match status" value="1"/>
</dbReference>
<feature type="repeat" description="ANK" evidence="4">
    <location>
        <begin position="186"/>
        <end position="218"/>
    </location>
</feature>
<evidence type="ECO:0000313" key="7">
    <source>
        <dbReference type="EMBL" id="CAF9917413.1"/>
    </source>
</evidence>
<dbReference type="Proteomes" id="UP000664534">
    <property type="component" value="Unassembled WGS sequence"/>
</dbReference>
<protein>
    <recommendedName>
        <fullName evidence="1">protein S-acyltransferase</fullName>
        <ecNumber evidence="1">2.3.1.225</ecNumber>
    </recommendedName>
</protein>
<dbReference type="Pfam" id="PF13637">
    <property type="entry name" value="Ank_4"/>
    <property type="match status" value="1"/>
</dbReference>
<evidence type="ECO:0000256" key="6">
    <source>
        <dbReference type="SAM" id="Phobius"/>
    </source>
</evidence>
<dbReference type="OrthoDB" id="6781668at2759"/>
<evidence type="ECO:0000313" key="8">
    <source>
        <dbReference type="Proteomes" id="UP000664534"/>
    </source>
</evidence>
<organism evidence="7 8">
    <name type="scientific">Imshaugia aleurites</name>
    <dbReference type="NCBI Taxonomy" id="172621"/>
    <lineage>
        <taxon>Eukaryota</taxon>
        <taxon>Fungi</taxon>
        <taxon>Dikarya</taxon>
        <taxon>Ascomycota</taxon>
        <taxon>Pezizomycotina</taxon>
        <taxon>Lecanoromycetes</taxon>
        <taxon>OSLEUM clade</taxon>
        <taxon>Lecanoromycetidae</taxon>
        <taxon>Lecanorales</taxon>
        <taxon>Lecanorineae</taxon>
        <taxon>Parmeliaceae</taxon>
        <taxon>Imshaugia</taxon>
    </lineage>
</organism>
<dbReference type="PANTHER" id="PTHR24161">
    <property type="entry name" value="ANK_REP_REGION DOMAIN-CONTAINING PROTEIN-RELATED"/>
    <property type="match status" value="1"/>
</dbReference>
<evidence type="ECO:0000256" key="1">
    <source>
        <dbReference type="ARBA" id="ARBA00012210"/>
    </source>
</evidence>
<dbReference type="EMBL" id="CAJPDT010000018">
    <property type="protein sequence ID" value="CAF9917413.1"/>
    <property type="molecule type" value="Genomic_DNA"/>
</dbReference>
<feature type="transmembrane region" description="Helical" evidence="6">
    <location>
        <begin position="305"/>
        <end position="329"/>
    </location>
</feature>